<name>A0ABS5QFP0_9PROT</name>
<evidence type="ECO:0000313" key="1">
    <source>
        <dbReference type="EMBL" id="MBS7812372.1"/>
    </source>
</evidence>
<reference evidence="1 2" key="1">
    <citation type="submission" date="2021-05" db="EMBL/GenBank/DDBJ databases">
        <title>Roseococcus sp. XZZS9, whole genome shotgun sequencing project.</title>
        <authorList>
            <person name="Zhao G."/>
            <person name="Shen L."/>
        </authorList>
    </citation>
    <scope>NUCLEOTIDE SEQUENCE [LARGE SCALE GENOMIC DNA]</scope>
    <source>
        <strain evidence="1 2">XZZS9</strain>
    </source>
</reference>
<organism evidence="1 2">
    <name type="scientific">Roseococcus pinisoli</name>
    <dbReference type="NCBI Taxonomy" id="2835040"/>
    <lineage>
        <taxon>Bacteria</taxon>
        <taxon>Pseudomonadati</taxon>
        <taxon>Pseudomonadota</taxon>
        <taxon>Alphaproteobacteria</taxon>
        <taxon>Acetobacterales</taxon>
        <taxon>Roseomonadaceae</taxon>
        <taxon>Roseococcus</taxon>
    </lineage>
</organism>
<evidence type="ECO:0000313" key="2">
    <source>
        <dbReference type="Proteomes" id="UP000766336"/>
    </source>
</evidence>
<gene>
    <name evidence="1" type="ORF">KHU32_15585</name>
</gene>
<protein>
    <submittedName>
        <fullName evidence="1">Uncharacterized protein</fullName>
    </submittedName>
</protein>
<dbReference type="Proteomes" id="UP000766336">
    <property type="component" value="Unassembled WGS sequence"/>
</dbReference>
<comment type="caution">
    <text evidence="1">The sequence shown here is derived from an EMBL/GenBank/DDBJ whole genome shotgun (WGS) entry which is preliminary data.</text>
</comment>
<dbReference type="EMBL" id="JAHCDA010000003">
    <property type="protein sequence ID" value="MBS7812372.1"/>
    <property type="molecule type" value="Genomic_DNA"/>
</dbReference>
<sequence>MLVSHPPAALLTASLTHGAMSNIGMGVVRSDVRHAMKTAWQAECAKIDKPMVAMRIEQLTQAVHALISVGGIESPREILVASCLFAIKMAEEGFVPLDSNVCLTALAITQDAQEDVLRAETRLAASRMFDMWHRFMH</sequence>
<dbReference type="RefSeq" id="WP_213671080.1">
    <property type="nucleotide sequence ID" value="NZ_JAHCDA010000003.1"/>
</dbReference>
<accession>A0ABS5QFP0</accession>
<proteinExistence type="predicted"/>
<keyword evidence="2" id="KW-1185">Reference proteome</keyword>